<keyword evidence="3" id="KW-0815">Transposition</keyword>
<evidence type="ECO:0000256" key="6">
    <source>
        <dbReference type="ARBA" id="ARBA00023125"/>
    </source>
</evidence>
<keyword evidence="13" id="KW-1185">Reference proteome</keyword>
<evidence type="ECO:0000256" key="5">
    <source>
        <dbReference type="ARBA" id="ARBA00022833"/>
    </source>
</evidence>
<dbReference type="GO" id="GO:0003677">
    <property type="term" value="F:DNA binding"/>
    <property type="evidence" value="ECO:0007669"/>
    <property type="project" value="UniProtKB-KW"/>
</dbReference>
<dbReference type="InterPro" id="IPR021027">
    <property type="entry name" value="Transposase_put_HTH"/>
</dbReference>
<dbReference type="PANTHER" id="PTHR30405">
    <property type="entry name" value="TRANSPOSASE"/>
    <property type="match status" value="1"/>
</dbReference>
<evidence type="ECO:0000256" key="8">
    <source>
        <dbReference type="SAM" id="MobiDB-lite"/>
    </source>
</evidence>
<reference evidence="12 13" key="1">
    <citation type="submission" date="2020-10" db="EMBL/GenBank/DDBJ databases">
        <title>Degradation of 1,4-Dioxane by Xanthobacter sp. YN2, via a Novel Group-2 Soluble Di-Iron Monooxygenase.</title>
        <authorList>
            <person name="Ma F."/>
            <person name="Wang Y."/>
            <person name="Yang J."/>
            <person name="Guo H."/>
            <person name="Su D."/>
            <person name="Yu L."/>
        </authorList>
    </citation>
    <scope>NUCLEOTIDE SEQUENCE [LARGE SCALE GENOMIC DNA]</scope>
    <source>
        <strain evidence="12 13">YN2</strain>
    </source>
</reference>
<evidence type="ECO:0000256" key="4">
    <source>
        <dbReference type="ARBA" id="ARBA00022723"/>
    </source>
</evidence>
<evidence type="ECO:0000313" key="13">
    <source>
        <dbReference type="Proteomes" id="UP000596427"/>
    </source>
</evidence>
<keyword evidence="6" id="KW-0238">DNA-binding</keyword>
<feature type="domain" description="Probable transposase IS891/IS1136/IS1341" evidence="9">
    <location>
        <begin position="172"/>
        <end position="279"/>
    </location>
</feature>
<dbReference type="GO" id="GO:0032196">
    <property type="term" value="P:transposition"/>
    <property type="evidence" value="ECO:0007669"/>
    <property type="project" value="UniProtKB-KW"/>
</dbReference>
<sequence length="403" mass="44826">MATGDTRSTSFRLYPTPEQYALMAQFAGACRYVYNLALEQRRNWYRPGRKISFASQCREVTQLRAEVDWIRAAPADALHQAMRDLDAAYRSWWAGRSGPPRPRRKSSTDSFRFPDPENFRIKRTGRSSGKIKLPKIGWVSFRGWTDIPGALKNVTVVRRAGKWFASVQHEYILTQSEPPPSAVGIDMGVAVFATLSDGTSIAPANHGKKALRALRKAQRALARKKKGSANRRKAVLRIARIQQRVANARKDFLHKHSTAIAKSHGIVVMEDLKVRAMSASAKGTAEEPGSKVRQKSGLNRSILDQGWHMFRTMLAYKLKDRGGELILVPPQYTSQMCSECGHISSDNRKSQAAFTCTSCGHKANADCNAAINILRRADSALKPVEGHRIKRPDEAGTSRGEVA</sequence>
<dbReference type="KEGG" id="xdi:EZH22_24685"/>
<comment type="similarity">
    <text evidence="1">In the C-terminal section; belongs to the transposase 35 family.</text>
</comment>
<dbReference type="Pfam" id="PF01385">
    <property type="entry name" value="OrfB_IS605"/>
    <property type="match status" value="1"/>
</dbReference>
<comment type="similarity">
    <text evidence="2">In the N-terminal section; belongs to the transposase 2 family.</text>
</comment>
<feature type="region of interest" description="Disordered" evidence="8">
    <location>
        <begin position="384"/>
        <end position="403"/>
    </location>
</feature>
<evidence type="ECO:0000259" key="11">
    <source>
        <dbReference type="Pfam" id="PF12323"/>
    </source>
</evidence>
<dbReference type="NCBIfam" id="NF040570">
    <property type="entry name" value="guided_TnpB"/>
    <property type="match status" value="1"/>
</dbReference>
<dbReference type="InterPro" id="IPR001959">
    <property type="entry name" value="Transposase"/>
</dbReference>
<evidence type="ECO:0000313" key="12">
    <source>
        <dbReference type="EMBL" id="QRG06146.1"/>
    </source>
</evidence>
<evidence type="ECO:0000259" key="9">
    <source>
        <dbReference type="Pfam" id="PF01385"/>
    </source>
</evidence>
<organism evidence="12 13">
    <name type="scientific">Xanthobacter dioxanivorans</name>
    <dbReference type="NCBI Taxonomy" id="2528964"/>
    <lineage>
        <taxon>Bacteria</taxon>
        <taxon>Pseudomonadati</taxon>
        <taxon>Pseudomonadota</taxon>
        <taxon>Alphaproteobacteria</taxon>
        <taxon>Hyphomicrobiales</taxon>
        <taxon>Xanthobacteraceae</taxon>
        <taxon>Xanthobacter</taxon>
    </lineage>
</organism>
<feature type="region of interest" description="Disordered" evidence="8">
    <location>
        <begin position="96"/>
        <end position="115"/>
    </location>
</feature>
<evidence type="ECO:0000256" key="2">
    <source>
        <dbReference type="ARBA" id="ARBA00011044"/>
    </source>
</evidence>
<dbReference type="AlphaFoldDB" id="A0A974SHC4"/>
<dbReference type="PANTHER" id="PTHR30405:SF25">
    <property type="entry name" value="RNA-GUIDED DNA ENDONUCLEASE INSQ-RELATED"/>
    <property type="match status" value="1"/>
</dbReference>
<gene>
    <name evidence="12" type="ORF">EZH22_24685</name>
</gene>
<proteinExistence type="inferred from homology"/>
<dbReference type="Pfam" id="PF07282">
    <property type="entry name" value="Cas12f1-like_TNB"/>
    <property type="match status" value="1"/>
</dbReference>
<dbReference type="Proteomes" id="UP000596427">
    <property type="component" value="Chromosome"/>
</dbReference>
<name>A0A974SHC4_9HYPH</name>
<dbReference type="GO" id="GO:0006310">
    <property type="term" value="P:DNA recombination"/>
    <property type="evidence" value="ECO:0007669"/>
    <property type="project" value="UniProtKB-KW"/>
</dbReference>
<keyword evidence="5" id="KW-0862">Zinc</keyword>
<dbReference type="PROSITE" id="PS51257">
    <property type="entry name" value="PROKAR_LIPOPROTEIN"/>
    <property type="match status" value="1"/>
</dbReference>
<dbReference type="Pfam" id="PF12323">
    <property type="entry name" value="HTH_OrfB_IS605"/>
    <property type="match status" value="1"/>
</dbReference>
<feature type="domain" description="Cas12f1-like TNB" evidence="10">
    <location>
        <begin position="307"/>
        <end position="373"/>
    </location>
</feature>
<keyword evidence="7" id="KW-0233">DNA recombination</keyword>
<keyword evidence="4" id="KW-0479">Metal-binding</keyword>
<accession>A0A974SHC4</accession>
<dbReference type="InterPro" id="IPR010095">
    <property type="entry name" value="Cas12f1-like_TNB"/>
</dbReference>
<dbReference type="EMBL" id="CP063362">
    <property type="protein sequence ID" value="QRG06146.1"/>
    <property type="molecule type" value="Genomic_DNA"/>
</dbReference>
<dbReference type="NCBIfam" id="TIGR01766">
    <property type="entry name" value="IS200/IS605 family accessory protein TnpB-like domain"/>
    <property type="match status" value="1"/>
</dbReference>
<feature type="domain" description="Transposase putative helix-turn-helix" evidence="11">
    <location>
        <begin position="7"/>
        <end position="49"/>
    </location>
</feature>
<dbReference type="InterPro" id="IPR051399">
    <property type="entry name" value="RNA-guided_DNA_endo/Transpos"/>
</dbReference>
<evidence type="ECO:0000256" key="7">
    <source>
        <dbReference type="ARBA" id="ARBA00023172"/>
    </source>
</evidence>
<evidence type="ECO:0000256" key="1">
    <source>
        <dbReference type="ARBA" id="ARBA00008761"/>
    </source>
</evidence>
<evidence type="ECO:0000256" key="3">
    <source>
        <dbReference type="ARBA" id="ARBA00022578"/>
    </source>
</evidence>
<protein>
    <submittedName>
        <fullName evidence="12">Transposase</fullName>
    </submittedName>
</protein>
<dbReference type="GO" id="GO:0046872">
    <property type="term" value="F:metal ion binding"/>
    <property type="evidence" value="ECO:0007669"/>
    <property type="project" value="UniProtKB-KW"/>
</dbReference>
<evidence type="ECO:0000259" key="10">
    <source>
        <dbReference type="Pfam" id="PF07282"/>
    </source>
</evidence>